<dbReference type="SUPFAM" id="SSF47384">
    <property type="entry name" value="Homodimeric domain of signal transducing histidine kinase"/>
    <property type="match status" value="1"/>
</dbReference>
<dbReference type="Proteomes" id="UP001324634">
    <property type="component" value="Chromosome"/>
</dbReference>
<protein>
    <recommendedName>
        <fullName evidence="2">histidine kinase</fullName>
        <ecNumber evidence="2">2.7.13.3</ecNumber>
    </recommendedName>
</protein>
<dbReference type="SUPFAM" id="SSF55781">
    <property type="entry name" value="GAF domain-like"/>
    <property type="match status" value="1"/>
</dbReference>
<dbReference type="GO" id="GO:0000155">
    <property type="term" value="F:phosphorelay sensor kinase activity"/>
    <property type="evidence" value="ECO:0007669"/>
    <property type="project" value="InterPro"/>
</dbReference>
<dbReference type="InterPro" id="IPR036097">
    <property type="entry name" value="HisK_dim/P_sf"/>
</dbReference>
<dbReference type="InterPro" id="IPR029016">
    <property type="entry name" value="GAF-like_dom_sf"/>
</dbReference>
<organism evidence="4 5">
    <name type="scientific">Peredibacter starrii</name>
    <dbReference type="NCBI Taxonomy" id="28202"/>
    <lineage>
        <taxon>Bacteria</taxon>
        <taxon>Pseudomonadati</taxon>
        <taxon>Bdellovibrionota</taxon>
        <taxon>Bacteriovoracia</taxon>
        <taxon>Bacteriovoracales</taxon>
        <taxon>Bacteriovoracaceae</taxon>
        <taxon>Peredibacter</taxon>
    </lineage>
</organism>
<dbReference type="Pfam" id="PF01590">
    <property type="entry name" value="GAF"/>
    <property type="match status" value="1"/>
</dbReference>
<comment type="catalytic activity">
    <reaction evidence="1">
        <text>ATP + protein L-histidine = ADP + protein N-phospho-L-histidine.</text>
        <dbReference type="EC" id="2.7.13.3"/>
    </reaction>
</comment>
<dbReference type="CDD" id="cd00082">
    <property type="entry name" value="HisKA"/>
    <property type="match status" value="1"/>
</dbReference>
<feature type="domain" description="GAF" evidence="3">
    <location>
        <begin position="30"/>
        <end position="162"/>
    </location>
</feature>
<name>A0AAX4HS97_9BACT</name>
<dbReference type="SMART" id="SM00065">
    <property type="entry name" value="GAF"/>
    <property type="match status" value="1"/>
</dbReference>
<dbReference type="EC" id="2.7.13.3" evidence="2"/>
<dbReference type="InterPro" id="IPR003018">
    <property type="entry name" value="GAF"/>
</dbReference>
<dbReference type="InterPro" id="IPR003661">
    <property type="entry name" value="HisK_dim/P_dom"/>
</dbReference>
<accession>A0AAX4HS97</accession>
<evidence type="ECO:0000313" key="4">
    <source>
        <dbReference type="EMBL" id="WPU65926.1"/>
    </source>
</evidence>
<dbReference type="Gene3D" id="1.10.287.130">
    <property type="match status" value="1"/>
</dbReference>
<evidence type="ECO:0000259" key="3">
    <source>
        <dbReference type="SMART" id="SM00065"/>
    </source>
</evidence>
<dbReference type="RefSeq" id="WP_321397389.1">
    <property type="nucleotide sequence ID" value="NZ_CP139487.1"/>
</dbReference>
<keyword evidence="4" id="KW-0808">Transferase</keyword>
<gene>
    <name evidence="4" type="ORF">SOO65_04125</name>
</gene>
<evidence type="ECO:0000256" key="1">
    <source>
        <dbReference type="ARBA" id="ARBA00000085"/>
    </source>
</evidence>
<reference evidence="4 5" key="1">
    <citation type="submission" date="2023-11" db="EMBL/GenBank/DDBJ databases">
        <title>Peredibacter starrii A3.12.</title>
        <authorList>
            <person name="Mitchell R.J."/>
        </authorList>
    </citation>
    <scope>NUCLEOTIDE SEQUENCE [LARGE SCALE GENOMIC DNA]</scope>
    <source>
        <strain evidence="4 5">A3.12</strain>
    </source>
</reference>
<evidence type="ECO:0000256" key="2">
    <source>
        <dbReference type="ARBA" id="ARBA00012438"/>
    </source>
</evidence>
<dbReference type="EMBL" id="CP139487">
    <property type="protein sequence ID" value="WPU65926.1"/>
    <property type="molecule type" value="Genomic_DNA"/>
</dbReference>
<dbReference type="KEGG" id="psti:SOO65_04125"/>
<keyword evidence="4" id="KW-0418">Kinase</keyword>
<keyword evidence="5" id="KW-1185">Reference proteome</keyword>
<sequence>MSTAKNLTLTNSHKLEITNLLDSLEFDQGDVEKFFQTLTASLCDFFQVDRASVWLFNDDQSEIICKSQFDRKTETYSSGKSLGVSDYAVYFRSLHAKTNPTVSLHHILDVPLSTNEYTIGVLCLEQVENKKPWRQSDTNLLKIASHSVSKTLYSKEKIKHLESLLEEERTQDHHPRQVAHEINNPLTIILGNAYLLNSLAEEHSQDSELQKAAIRKIVEAAHRIDSIIRGIKPTK</sequence>
<dbReference type="Pfam" id="PF00512">
    <property type="entry name" value="HisKA"/>
    <property type="match status" value="1"/>
</dbReference>
<proteinExistence type="predicted"/>
<evidence type="ECO:0000313" key="5">
    <source>
        <dbReference type="Proteomes" id="UP001324634"/>
    </source>
</evidence>
<dbReference type="AlphaFoldDB" id="A0AAX4HS97"/>
<dbReference type="Gene3D" id="3.30.450.40">
    <property type="match status" value="1"/>
</dbReference>